<proteinExistence type="predicted"/>
<accession>A0ACC0X412</accession>
<keyword evidence="2" id="KW-1185">Reference proteome</keyword>
<comment type="caution">
    <text evidence="1">The sequence shown here is derived from an EMBL/GenBank/DDBJ whole genome shotgun (WGS) entry which is preliminary data.</text>
</comment>
<evidence type="ECO:0000313" key="2">
    <source>
        <dbReference type="Proteomes" id="UP001163603"/>
    </source>
</evidence>
<gene>
    <name evidence="1" type="ORF">Pint_33575</name>
</gene>
<dbReference type="EMBL" id="CM047749">
    <property type="protein sequence ID" value="KAJ0010382.1"/>
    <property type="molecule type" value="Genomic_DNA"/>
</dbReference>
<name>A0ACC0X412_9ROSI</name>
<organism evidence="1 2">
    <name type="scientific">Pistacia integerrima</name>
    <dbReference type="NCBI Taxonomy" id="434235"/>
    <lineage>
        <taxon>Eukaryota</taxon>
        <taxon>Viridiplantae</taxon>
        <taxon>Streptophyta</taxon>
        <taxon>Embryophyta</taxon>
        <taxon>Tracheophyta</taxon>
        <taxon>Spermatophyta</taxon>
        <taxon>Magnoliopsida</taxon>
        <taxon>eudicotyledons</taxon>
        <taxon>Gunneridae</taxon>
        <taxon>Pentapetalae</taxon>
        <taxon>rosids</taxon>
        <taxon>malvids</taxon>
        <taxon>Sapindales</taxon>
        <taxon>Anacardiaceae</taxon>
        <taxon>Pistacia</taxon>
    </lineage>
</organism>
<evidence type="ECO:0000313" key="1">
    <source>
        <dbReference type="EMBL" id="KAJ0010382.1"/>
    </source>
</evidence>
<reference evidence="2" key="1">
    <citation type="journal article" date="2023" name="G3 (Bethesda)">
        <title>Genome assembly and association tests identify interacting loci associated with vigor, precocity, and sex in interspecific pistachio rootstocks.</title>
        <authorList>
            <person name="Palmer W."/>
            <person name="Jacygrad E."/>
            <person name="Sagayaradj S."/>
            <person name="Cavanaugh K."/>
            <person name="Han R."/>
            <person name="Bertier L."/>
            <person name="Beede B."/>
            <person name="Kafkas S."/>
            <person name="Golino D."/>
            <person name="Preece J."/>
            <person name="Michelmore R."/>
        </authorList>
    </citation>
    <scope>NUCLEOTIDE SEQUENCE [LARGE SCALE GENOMIC DNA]</scope>
</reference>
<dbReference type="Proteomes" id="UP001163603">
    <property type="component" value="Chromosome 14"/>
</dbReference>
<protein>
    <submittedName>
        <fullName evidence="1">Uncharacterized protein</fullName>
    </submittedName>
</protein>
<sequence>MLISPSSGVLNYGQGNVISTHGTILPGGTRKSSIHIAPLFGCKVEPWRNVAFKCSCSKLRKFRNCSGCLSCY</sequence>